<dbReference type="AlphaFoldDB" id="A0A0G0L8I1"/>
<dbReference type="EMBL" id="LBVN01000008">
    <property type="protein sequence ID" value="KKQ87302.1"/>
    <property type="molecule type" value="Genomic_DNA"/>
</dbReference>
<proteinExistence type="predicted"/>
<feature type="region of interest" description="Disordered" evidence="1">
    <location>
        <begin position="56"/>
        <end position="87"/>
    </location>
</feature>
<feature type="compositionally biased region" description="Polar residues" evidence="1">
    <location>
        <begin position="74"/>
        <end position="87"/>
    </location>
</feature>
<evidence type="ECO:0000313" key="2">
    <source>
        <dbReference type="EMBL" id="KKQ87302.1"/>
    </source>
</evidence>
<name>A0A0G0L8I1_9BACT</name>
<evidence type="ECO:0000313" key="3">
    <source>
        <dbReference type="Proteomes" id="UP000033944"/>
    </source>
</evidence>
<reference evidence="2 3" key="1">
    <citation type="journal article" date="2015" name="Nature">
        <title>rRNA introns, odd ribosomes, and small enigmatic genomes across a large radiation of phyla.</title>
        <authorList>
            <person name="Brown C.T."/>
            <person name="Hug L.A."/>
            <person name="Thomas B.C."/>
            <person name="Sharon I."/>
            <person name="Castelle C.J."/>
            <person name="Singh A."/>
            <person name="Wilkins M.J."/>
            <person name="Williams K.H."/>
            <person name="Banfield J.F."/>
        </authorList>
    </citation>
    <scope>NUCLEOTIDE SEQUENCE [LARGE SCALE GENOMIC DNA]</scope>
</reference>
<sequence>MEMEGGDKIMTKTDRLAERKLLDAVYNPGDTISRNGNLPKRRHVLIIPTYGQKGVKVDTNEFPPENRVPITGYSEAQETQTMQDTTF</sequence>
<comment type="caution">
    <text evidence="2">The sequence shown here is derived from an EMBL/GenBank/DDBJ whole genome shotgun (WGS) entry which is preliminary data.</text>
</comment>
<organism evidence="2 3">
    <name type="scientific">Candidatus Woesebacteria bacterium GW2011_GWB1_38_8b</name>
    <dbReference type="NCBI Taxonomy" id="1618571"/>
    <lineage>
        <taxon>Bacteria</taxon>
        <taxon>Candidatus Woeseibacteriota</taxon>
    </lineage>
</organism>
<dbReference type="Proteomes" id="UP000033944">
    <property type="component" value="Unassembled WGS sequence"/>
</dbReference>
<gene>
    <name evidence="2" type="ORF">UT10_C0008G0063</name>
</gene>
<accession>A0A0G0L8I1</accession>
<evidence type="ECO:0000256" key="1">
    <source>
        <dbReference type="SAM" id="MobiDB-lite"/>
    </source>
</evidence>
<protein>
    <submittedName>
        <fullName evidence="2">Uncharacterized protein</fullName>
    </submittedName>
</protein>